<sequence>MRKWMAGALLLFFTTGIQAQGLQDFFNTSDAFLKAHVADGLVDYKAIKQDDVQLKSLVEMIGIIQVAKTDKDNYQAFLINAYNLLVIQSVIENYPLKSPLDKAGFFDKTTHTVMGTPRTLNDIEHKLLRAVFPEESRFHFVLVCAGLGCPPLIATAYRPETLEAQLQTQTEMALNDPQFIRIKKNKVGISQLFEWYTGDFTQGGISLAQYINTYRKEPLPQKAKLSYYAYDWRLNEKK</sequence>
<organism evidence="3 4">
    <name type="scientific">Sediminicola luteus</name>
    <dbReference type="NCBI Taxonomy" id="319238"/>
    <lineage>
        <taxon>Bacteria</taxon>
        <taxon>Pseudomonadati</taxon>
        <taxon>Bacteroidota</taxon>
        <taxon>Flavobacteriia</taxon>
        <taxon>Flavobacteriales</taxon>
        <taxon>Flavobacteriaceae</taxon>
        <taxon>Sediminicola</taxon>
    </lineage>
</organism>
<dbReference type="Pfam" id="PF04784">
    <property type="entry name" value="DUF547"/>
    <property type="match status" value="1"/>
</dbReference>
<feature type="chain" id="PRO_5012404382" evidence="1">
    <location>
        <begin position="20"/>
        <end position="238"/>
    </location>
</feature>
<dbReference type="OrthoDB" id="526867at2"/>
<keyword evidence="4" id="KW-1185">Reference proteome</keyword>
<dbReference type="InterPro" id="IPR051548">
    <property type="entry name" value="Grx-like_ET"/>
</dbReference>
<evidence type="ECO:0000313" key="4">
    <source>
        <dbReference type="Proteomes" id="UP000219559"/>
    </source>
</evidence>
<proteinExistence type="predicted"/>
<dbReference type="AlphaFoldDB" id="A0A2A4GDT5"/>
<evidence type="ECO:0000313" key="3">
    <source>
        <dbReference type="EMBL" id="PCE65922.1"/>
    </source>
</evidence>
<evidence type="ECO:0000256" key="1">
    <source>
        <dbReference type="SAM" id="SignalP"/>
    </source>
</evidence>
<feature type="domain" description="DUF547" evidence="2">
    <location>
        <begin position="68"/>
        <end position="171"/>
    </location>
</feature>
<dbReference type="EMBL" id="NBWU01000001">
    <property type="protein sequence ID" value="PCE65922.1"/>
    <property type="molecule type" value="Genomic_DNA"/>
</dbReference>
<feature type="signal peptide" evidence="1">
    <location>
        <begin position="1"/>
        <end position="19"/>
    </location>
</feature>
<dbReference type="GO" id="GO:0009055">
    <property type="term" value="F:electron transfer activity"/>
    <property type="evidence" value="ECO:0007669"/>
    <property type="project" value="TreeGrafter"/>
</dbReference>
<dbReference type="InterPro" id="IPR006869">
    <property type="entry name" value="DUF547"/>
</dbReference>
<name>A0A2A4GDT5_9FLAO</name>
<dbReference type="PANTHER" id="PTHR34386:SF1">
    <property type="entry name" value="GLUTAREDOXIN-LIKE PROTEIN NRDH"/>
    <property type="match status" value="1"/>
</dbReference>
<accession>A0A2A4GDT5</accession>
<keyword evidence="1" id="KW-0732">Signal</keyword>
<dbReference type="GO" id="GO:0045454">
    <property type="term" value="P:cell redox homeostasis"/>
    <property type="evidence" value="ECO:0007669"/>
    <property type="project" value="TreeGrafter"/>
</dbReference>
<dbReference type="Proteomes" id="UP000219559">
    <property type="component" value="Unassembled WGS sequence"/>
</dbReference>
<comment type="caution">
    <text evidence="3">The sequence shown here is derived from an EMBL/GenBank/DDBJ whole genome shotgun (WGS) entry which is preliminary data.</text>
</comment>
<protein>
    <submittedName>
        <fullName evidence="3">DUF547 domain-containing protein</fullName>
    </submittedName>
</protein>
<dbReference type="PANTHER" id="PTHR34386">
    <property type="entry name" value="GLUTAREDOXIN"/>
    <property type="match status" value="1"/>
</dbReference>
<evidence type="ECO:0000259" key="2">
    <source>
        <dbReference type="Pfam" id="PF04784"/>
    </source>
</evidence>
<reference evidence="3 4" key="1">
    <citation type="submission" date="2017-04" db="EMBL/GenBank/DDBJ databases">
        <title>A new member of the family Flavobacteriaceae isolated from ascidians.</title>
        <authorList>
            <person name="Chen L."/>
        </authorList>
    </citation>
    <scope>NUCLEOTIDE SEQUENCE [LARGE SCALE GENOMIC DNA]</scope>
    <source>
        <strain evidence="3 4">HQA918</strain>
    </source>
</reference>
<gene>
    <name evidence="3" type="ORF">B7P33_01060</name>
</gene>